<proteinExistence type="predicted"/>
<feature type="region of interest" description="Disordered" evidence="1">
    <location>
        <begin position="429"/>
        <end position="454"/>
    </location>
</feature>
<name>A0A2H4PRE6_9CAUD</name>
<dbReference type="GeneID" id="62680590"/>
<protein>
    <submittedName>
        <fullName evidence="2">Putative Cas4-like protein</fullName>
    </submittedName>
</protein>
<organism evidence="2 3">
    <name type="scientific">Proteus phage PM87</name>
    <dbReference type="NCBI Taxonomy" id="2048007"/>
    <lineage>
        <taxon>Viruses</taxon>
        <taxon>Duplodnaviria</taxon>
        <taxon>Heunggongvirae</taxon>
        <taxon>Uroviricota</taxon>
        <taxon>Caudoviricetes</taxon>
        <taxon>Casjensviridae</taxon>
        <taxon>Lavrentievavirus</taxon>
        <taxon>Lavrentievavirus PM87</taxon>
    </lineage>
</organism>
<dbReference type="RefSeq" id="YP_009998015.1">
    <property type="nucleotide sequence ID" value="NC_052981.1"/>
</dbReference>
<evidence type="ECO:0000313" key="2">
    <source>
        <dbReference type="EMBL" id="ATW69880.1"/>
    </source>
</evidence>
<dbReference type="InterPro" id="IPR021229">
    <property type="entry name" value="DUF2800"/>
</dbReference>
<dbReference type="KEGG" id="vg:62680590"/>
<evidence type="ECO:0000313" key="3">
    <source>
        <dbReference type="Proteomes" id="UP000241270"/>
    </source>
</evidence>
<dbReference type="Pfam" id="PF10926">
    <property type="entry name" value="DUF2800"/>
    <property type="match status" value="1"/>
</dbReference>
<sequence length="454" mass="52323">MLRQSLFCIRGSMDKSFLHRLMLACENDGHSIFAPSYSATWMNCPGSLIPSILEEDSAGFEAAEGTVAHAIAEEWLRTGNRPDHLLNTIQIHEENGNRFEIPVDNEMFEYLQEYIKMCGENKGDQFVETKVWFTDLMPIANPDADELNGEDESPIKFIRQGGTCDHAVCQPGKLIITDLKYGQFIHVSTDDNTQLKLYAYGFFREFDEKYHFEDIEIRICQPRKYNFGRFKMTRAEIIAFGERVKKATKEAWSMNALRYPSEKACEWCKISYKCPANFARILDIKNGRYSPNPFGYSADDMASIKDLLREELNLQLKETSLLTWEEISLIYPHRKPIEKWFKDVEKAASKRIMDGKPIKGLKMVAKRGTRQFVEESTATEELEFVGLDESQINPTKMISPKQAETLLKKLGYDKEVVKSILSDLTFTKPGEPTLVTEDDPRKDLNEKYQEVWDD</sequence>
<dbReference type="EMBL" id="MG030346">
    <property type="protein sequence ID" value="ATW69880.1"/>
    <property type="molecule type" value="Genomic_DNA"/>
</dbReference>
<reference evidence="3" key="1">
    <citation type="submission" date="2017-10" db="EMBL/GenBank/DDBJ databases">
        <title>Isolation and characterization of a group of new proteus bacteriophages.</title>
        <authorList>
            <person name="Kozlova Y.N."/>
            <person name="Morozova V.V."/>
            <person name="Babkin I.V."/>
            <person name="Tikunova N.V."/>
            <person name="Bokovaya O.V."/>
            <person name="Shedko E.D."/>
        </authorList>
    </citation>
    <scope>NUCLEOTIDE SEQUENCE [LARGE SCALE GENOMIC DNA]</scope>
</reference>
<feature type="compositionally biased region" description="Basic and acidic residues" evidence="1">
    <location>
        <begin position="438"/>
        <end position="454"/>
    </location>
</feature>
<evidence type="ECO:0000256" key="1">
    <source>
        <dbReference type="SAM" id="MobiDB-lite"/>
    </source>
</evidence>
<keyword evidence="3" id="KW-1185">Reference proteome</keyword>
<accession>A0A2H4PRE6</accession>
<dbReference type="Proteomes" id="UP000241270">
    <property type="component" value="Segment"/>
</dbReference>